<evidence type="ECO:0000256" key="2">
    <source>
        <dbReference type="SAM" id="SignalP"/>
    </source>
</evidence>
<proteinExistence type="predicted"/>
<keyword evidence="4" id="KW-1185">Reference proteome</keyword>
<dbReference type="RefSeq" id="WP_143168661.1">
    <property type="nucleotide sequence ID" value="NZ_FPJG01000006.1"/>
</dbReference>
<organism evidence="3 4">
    <name type="scientific">Amycolatopsis australiensis</name>
    <dbReference type="NCBI Taxonomy" id="546364"/>
    <lineage>
        <taxon>Bacteria</taxon>
        <taxon>Bacillati</taxon>
        <taxon>Actinomycetota</taxon>
        <taxon>Actinomycetes</taxon>
        <taxon>Pseudonocardiales</taxon>
        <taxon>Pseudonocardiaceae</taxon>
        <taxon>Amycolatopsis</taxon>
    </lineage>
</organism>
<feature type="compositionally biased region" description="Basic and acidic residues" evidence="1">
    <location>
        <begin position="241"/>
        <end position="250"/>
    </location>
</feature>
<feature type="compositionally biased region" description="Basic and acidic residues" evidence="1">
    <location>
        <begin position="113"/>
        <end position="127"/>
    </location>
</feature>
<protein>
    <submittedName>
        <fullName evidence="3">Uncharacterized protein</fullName>
    </submittedName>
</protein>
<feature type="region of interest" description="Disordered" evidence="1">
    <location>
        <begin position="33"/>
        <end position="419"/>
    </location>
</feature>
<dbReference type="Proteomes" id="UP000182740">
    <property type="component" value="Unassembled WGS sequence"/>
</dbReference>
<evidence type="ECO:0000313" key="3">
    <source>
        <dbReference type="EMBL" id="SFW83806.1"/>
    </source>
</evidence>
<evidence type="ECO:0000313" key="4">
    <source>
        <dbReference type="Proteomes" id="UP000182740"/>
    </source>
</evidence>
<feature type="signal peptide" evidence="2">
    <location>
        <begin position="1"/>
        <end position="34"/>
    </location>
</feature>
<dbReference type="OrthoDB" id="291011at2"/>
<dbReference type="EMBL" id="FPJG01000006">
    <property type="protein sequence ID" value="SFW83806.1"/>
    <property type="molecule type" value="Genomic_DNA"/>
</dbReference>
<reference evidence="4" key="1">
    <citation type="submission" date="2016-11" db="EMBL/GenBank/DDBJ databases">
        <authorList>
            <person name="Varghese N."/>
            <person name="Submissions S."/>
        </authorList>
    </citation>
    <scope>NUCLEOTIDE SEQUENCE [LARGE SCALE GENOMIC DNA]</scope>
    <source>
        <strain evidence="4">DSM 44671</strain>
    </source>
</reference>
<accession>A0A1K1SHL4</accession>
<sequence>MIKKPDLARAVLCSVSGGVLTAVVSVLGATDAHAEPKDTAGRPSPPPVKQRGHDNTSSANAAEHAQETAGKKRQASAAGSERAAERRRETAERKAAEATKEGAKKPSGSANAAERRRESTDRREKQNRWKASQAARGEQRERRARQDRRENASKEDKQQAGPARMPKEQAGRQVRRPSRSTASAEHELKGAGRKNSPGNGKLHLRLASGSSRDPDGDYELCALGDESCDKVESSDGPGSHDMSKLAEKPLKIVRNGAVGGLPLSGGGAGASARPPARGNPPAPPKTEPRKPATRTEAPSAGPSGPKGQAGTGPATGSTAPGRRQQTAPAQPRRGKGAAVRPTPATETPTLPRGSGPRRSAGTERPDGAAPPRPATHRAEGSGGRKSADETEDKTGRKPTARTRNQNAGKSGDRGGGRDSATILEARRKAYEKQEKEFLAAGKDVFGNTIPAGFDARELARALRQDSRRSPFTSDGRLTGTAVREAFPVSDGSAIGNPHLREFFARSGGISQWAKYSTRTHNSPYGDFQVHFYRNRITGQVYYDHDYKVVMNRRIQD</sequence>
<feature type="chain" id="PRO_5013040882" evidence="2">
    <location>
        <begin position="35"/>
        <end position="556"/>
    </location>
</feature>
<feature type="compositionally biased region" description="Low complexity" evidence="1">
    <location>
        <begin position="311"/>
        <end position="331"/>
    </location>
</feature>
<evidence type="ECO:0000256" key="1">
    <source>
        <dbReference type="SAM" id="MobiDB-lite"/>
    </source>
</evidence>
<dbReference type="STRING" id="546364.SAMN04489730_5725"/>
<keyword evidence="2" id="KW-0732">Signal</keyword>
<gene>
    <name evidence="3" type="ORF">SAMN04489730_5725</name>
</gene>
<feature type="compositionally biased region" description="Basic and acidic residues" evidence="1">
    <location>
        <begin position="82"/>
        <end position="104"/>
    </location>
</feature>
<feature type="compositionally biased region" description="Gly residues" evidence="1">
    <location>
        <begin position="257"/>
        <end position="269"/>
    </location>
</feature>
<dbReference type="AlphaFoldDB" id="A0A1K1SHL4"/>
<feature type="compositionally biased region" description="Basic and acidic residues" evidence="1">
    <location>
        <begin position="147"/>
        <end position="158"/>
    </location>
</feature>
<feature type="compositionally biased region" description="Basic and acidic residues" evidence="1">
    <location>
        <begin position="385"/>
        <end position="395"/>
    </location>
</feature>
<name>A0A1K1SHL4_9PSEU</name>